<dbReference type="Pfam" id="PF06276">
    <property type="entry name" value="FhuF"/>
    <property type="match status" value="1"/>
</dbReference>
<dbReference type="InterPro" id="IPR022770">
    <property type="entry name" value="IucA/IucC-like_C"/>
</dbReference>
<name>K0K474_SACES</name>
<protein>
    <recommendedName>
        <fullName evidence="5">Ferric siderophore reductase C-terminal domain-containing protein</fullName>
    </recommendedName>
</protein>
<evidence type="ECO:0008006" key="5">
    <source>
        <dbReference type="Google" id="ProtNLM"/>
    </source>
</evidence>
<dbReference type="STRING" id="1179773.BN6_51410"/>
<feature type="domain" description="Aerobactin siderophore biosynthesis IucA/IucC-like C-terminal" evidence="1">
    <location>
        <begin position="112"/>
        <end position="194"/>
    </location>
</feature>
<keyword evidence="4" id="KW-1185">Reference proteome</keyword>
<evidence type="ECO:0000313" key="3">
    <source>
        <dbReference type="EMBL" id="CCH32407.1"/>
    </source>
</evidence>
<dbReference type="GO" id="GO:0003824">
    <property type="term" value="F:catalytic activity"/>
    <property type="evidence" value="ECO:0007669"/>
    <property type="project" value="UniProtKB-ARBA"/>
</dbReference>
<dbReference type="InterPro" id="IPR024726">
    <property type="entry name" value="FhuF_C"/>
</dbReference>
<gene>
    <name evidence="3" type="ordered locus">BN6_51410</name>
</gene>
<dbReference type="KEGG" id="sesp:BN6_51410"/>
<dbReference type="HOGENOM" id="CLU_071559_0_0_11"/>
<dbReference type="EMBL" id="HE804045">
    <property type="protein sequence ID" value="CCH32407.1"/>
    <property type="molecule type" value="Genomic_DNA"/>
</dbReference>
<dbReference type="Pfam" id="PF11575">
    <property type="entry name" value="FhuF_C"/>
    <property type="match status" value="1"/>
</dbReference>
<evidence type="ECO:0000259" key="1">
    <source>
        <dbReference type="Pfam" id="PF06276"/>
    </source>
</evidence>
<evidence type="ECO:0000313" key="4">
    <source>
        <dbReference type="Proteomes" id="UP000006281"/>
    </source>
</evidence>
<feature type="domain" description="Ferric siderophore reductase C-terminal" evidence="2">
    <location>
        <begin position="203"/>
        <end position="223"/>
    </location>
</feature>
<evidence type="ECO:0000259" key="2">
    <source>
        <dbReference type="Pfam" id="PF11575"/>
    </source>
</evidence>
<dbReference type="OrthoDB" id="3290158at2"/>
<dbReference type="RefSeq" id="WP_015102519.1">
    <property type="nucleotide sequence ID" value="NC_019673.1"/>
</dbReference>
<accession>K0K474</accession>
<sequence length="236" mass="24844">MGRARTERHAIRPADPATVTAALASAARISPSCVVGQDDTGEPLRSFYDDRDALAEAVRRVGTRYEATEARVAASTLHFLVAARLWSVALGALATGGVVPDLSRLRYRIDQDASVRLSLPEPGGWTTGDPAPLLLHTVVEEHLTPFHVGLRAVVKVADGLLWGNAGAALRSALRPLPAGLGTLGDELLTAPALRGTLLPDGTRRSCCLFYRTPSGNTCRACPLAGAAVTRPGKCHS</sequence>
<dbReference type="AlphaFoldDB" id="K0K474"/>
<proteinExistence type="predicted"/>
<reference evidence="3 4" key="1">
    <citation type="journal article" date="2012" name="BMC Genomics">
        <title>Complete genome sequence of Saccharothrix espanaensis DSM 44229T and comparison to the other completely sequenced Pseudonocardiaceae.</title>
        <authorList>
            <person name="Strobel T."/>
            <person name="Al-Dilaimi A."/>
            <person name="Blom J."/>
            <person name="Gessner A."/>
            <person name="Kalinowski J."/>
            <person name="Luzhetska M."/>
            <person name="Puhler A."/>
            <person name="Szczepanowski R."/>
            <person name="Bechthold A."/>
            <person name="Ruckert C."/>
        </authorList>
    </citation>
    <scope>NUCLEOTIDE SEQUENCE [LARGE SCALE GENOMIC DNA]</scope>
    <source>
        <strain evidence="4">ATCC 51144 / DSM 44229 / JCM 9112 / NBRC 15066 / NRRL 15764</strain>
    </source>
</reference>
<dbReference type="PATRIC" id="fig|1179773.3.peg.5167"/>
<dbReference type="GO" id="GO:0051537">
    <property type="term" value="F:2 iron, 2 sulfur cluster binding"/>
    <property type="evidence" value="ECO:0007669"/>
    <property type="project" value="InterPro"/>
</dbReference>
<organism evidence="3 4">
    <name type="scientific">Saccharothrix espanaensis (strain ATCC 51144 / DSM 44229 / JCM 9112 / NBRC 15066 / NRRL 15764)</name>
    <dbReference type="NCBI Taxonomy" id="1179773"/>
    <lineage>
        <taxon>Bacteria</taxon>
        <taxon>Bacillati</taxon>
        <taxon>Actinomycetota</taxon>
        <taxon>Actinomycetes</taxon>
        <taxon>Pseudonocardiales</taxon>
        <taxon>Pseudonocardiaceae</taxon>
        <taxon>Saccharothrix</taxon>
    </lineage>
</organism>
<dbReference type="Proteomes" id="UP000006281">
    <property type="component" value="Chromosome"/>
</dbReference>
<dbReference type="eggNOG" id="COG4114">
    <property type="taxonomic scope" value="Bacteria"/>
</dbReference>